<proteinExistence type="predicted"/>
<feature type="region of interest" description="Disordered" evidence="1">
    <location>
        <begin position="1"/>
        <end position="82"/>
    </location>
</feature>
<gene>
    <name evidence="2" type="ORF">BN2614_LOCUS1</name>
</gene>
<comment type="caution">
    <text evidence="2">The sequence shown here is derived from an EMBL/GenBank/DDBJ whole genome shotgun (WGS) entry which is preliminary data.</text>
</comment>
<dbReference type="AlphaFoldDB" id="A0A9X9MDZ1"/>
<evidence type="ECO:0000313" key="3">
    <source>
        <dbReference type="Proteomes" id="UP000269945"/>
    </source>
</evidence>
<dbReference type="Proteomes" id="UP000269945">
    <property type="component" value="Unassembled WGS sequence"/>
</dbReference>
<name>A0A9X9MDZ1_GULGU</name>
<dbReference type="EMBL" id="CYRY02047091">
    <property type="protein sequence ID" value="VCX42996.1"/>
    <property type="molecule type" value="Genomic_DNA"/>
</dbReference>
<organism evidence="2 3">
    <name type="scientific">Gulo gulo</name>
    <name type="common">Wolverine</name>
    <name type="synonym">Gluton</name>
    <dbReference type="NCBI Taxonomy" id="48420"/>
    <lineage>
        <taxon>Eukaryota</taxon>
        <taxon>Metazoa</taxon>
        <taxon>Chordata</taxon>
        <taxon>Craniata</taxon>
        <taxon>Vertebrata</taxon>
        <taxon>Euteleostomi</taxon>
        <taxon>Mammalia</taxon>
        <taxon>Eutheria</taxon>
        <taxon>Laurasiatheria</taxon>
        <taxon>Carnivora</taxon>
        <taxon>Caniformia</taxon>
        <taxon>Musteloidea</taxon>
        <taxon>Mustelidae</taxon>
        <taxon>Guloninae</taxon>
        <taxon>Gulo</taxon>
    </lineage>
</organism>
<accession>A0A9X9MDZ1</accession>
<feature type="non-terminal residue" evidence="2">
    <location>
        <position position="82"/>
    </location>
</feature>
<evidence type="ECO:0000313" key="2">
    <source>
        <dbReference type="EMBL" id="VCX42996.1"/>
    </source>
</evidence>
<reference evidence="2 3" key="1">
    <citation type="submission" date="2018-10" db="EMBL/GenBank/DDBJ databases">
        <authorList>
            <person name="Ekblom R."/>
            <person name="Jareborg N."/>
        </authorList>
    </citation>
    <scope>NUCLEOTIDE SEQUENCE [LARGE SCALE GENOMIC DNA]</scope>
    <source>
        <tissue evidence="2">Muscle</tissue>
    </source>
</reference>
<evidence type="ECO:0000256" key="1">
    <source>
        <dbReference type="SAM" id="MobiDB-lite"/>
    </source>
</evidence>
<protein>
    <submittedName>
        <fullName evidence="2">Uncharacterized protein</fullName>
    </submittedName>
</protein>
<keyword evidence="3" id="KW-1185">Reference proteome</keyword>
<sequence>MLRSAPPGMGEATCPLEPSVESPCLEEQSINPDPPRLPGGLAVETRENPQSQPGSGTPAPPPRSEGRGGLSTEGALEVATLN</sequence>